<keyword evidence="4" id="KW-1185">Reference proteome</keyword>
<feature type="region of interest" description="Disordered" evidence="2">
    <location>
        <begin position="1"/>
        <end position="112"/>
    </location>
</feature>
<protein>
    <submittedName>
        <fullName evidence="3">Uncharacterized protein</fullName>
    </submittedName>
</protein>
<dbReference type="EMBL" id="CAMPGE010013035">
    <property type="protein sequence ID" value="CAI2371779.1"/>
    <property type="molecule type" value="Genomic_DNA"/>
</dbReference>
<feature type="coiled-coil region" evidence="1">
    <location>
        <begin position="724"/>
        <end position="751"/>
    </location>
</feature>
<comment type="caution">
    <text evidence="3">The sequence shown here is derived from an EMBL/GenBank/DDBJ whole genome shotgun (WGS) entry which is preliminary data.</text>
</comment>
<accession>A0AAD1UTW5</accession>
<feature type="coiled-coil region" evidence="1">
    <location>
        <begin position="453"/>
        <end position="491"/>
    </location>
</feature>
<organism evidence="3 4">
    <name type="scientific">Euplotes crassus</name>
    <dbReference type="NCBI Taxonomy" id="5936"/>
    <lineage>
        <taxon>Eukaryota</taxon>
        <taxon>Sar</taxon>
        <taxon>Alveolata</taxon>
        <taxon>Ciliophora</taxon>
        <taxon>Intramacronucleata</taxon>
        <taxon>Spirotrichea</taxon>
        <taxon>Hypotrichia</taxon>
        <taxon>Euplotida</taxon>
        <taxon>Euplotidae</taxon>
        <taxon>Moneuplotes</taxon>
    </lineage>
</organism>
<feature type="compositionally biased region" description="Polar residues" evidence="2">
    <location>
        <begin position="597"/>
        <end position="607"/>
    </location>
</feature>
<feature type="compositionally biased region" description="Polar residues" evidence="2">
    <location>
        <begin position="554"/>
        <end position="565"/>
    </location>
</feature>
<proteinExistence type="predicted"/>
<evidence type="ECO:0000256" key="2">
    <source>
        <dbReference type="SAM" id="MobiDB-lite"/>
    </source>
</evidence>
<feature type="region of interest" description="Disordered" evidence="2">
    <location>
        <begin position="549"/>
        <end position="607"/>
    </location>
</feature>
<feature type="coiled-coil region" evidence="1">
    <location>
        <begin position="181"/>
        <end position="226"/>
    </location>
</feature>
<feature type="compositionally biased region" description="Basic and acidic residues" evidence="2">
    <location>
        <begin position="44"/>
        <end position="59"/>
    </location>
</feature>
<reference evidence="3" key="1">
    <citation type="submission" date="2023-07" db="EMBL/GenBank/DDBJ databases">
        <authorList>
            <consortium name="AG Swart"/>
            <person name="Singh M."/>
            <person name="Singh A."/>
            <person name="Seah K."/>
            <person name="Emmerich C."/>
        </authorList>
    </citation>
    <scope>NUCLEOTIDE SEQUENCE</scope>
    <source>
        <strain evidence="3">DP1</strain>
    </source>
</reference>
<feature type="region of interest" description="Disordered" evidence="2">
    <location>
        <begin position="407"/>
        <end position="438"/>
    </location>
</feature>
<evidence type="ECO:0000313" key="4">
    <source>
        <dbReference type="Proteomes" id="UP001295684"/>
    </source>
</evidence>
<name>A0AAD1UTW5_EUPCR</name>
<sequence length="1015" mass="118629">MEQPNPEQAEDFKEIEKSINVEQVIGKDPVTEKERPKSCVLKQIDPRDTEKFTSEDKKDKLKRALTSTDMSPKRKFNVPNKEEIERPDIKQVKQSSFKPKKKNTTKNSKDGSVRENKELEWFSFENRVRDIIKDILEPYAIRSIDLQEAVENLTEGHDRFKRKQDEMEFVMHKRSHRNSGIDELNKKLFDIENERKVREAKNMQAIQGLKVQLDSTRDRMTQIEELSLTFKKQANDIKYEVNGFFDKLTEFQERFSKEQLKYKEDMNKNFLTLRNQYIKTEELSKVNKNYINSHFDELKRHDMIVQSYQKNLDEIYKKIQVMDKVKINTNDFNDDLTKIKKDISHVRFLNEDVFQSVQLIDNYIEDFIPVKIEKQLKEFYSKMNQGVNQISPVYKYKQLFKKSKTNEVSSIEEDTPQQPGENTEESKDQKQGPWMPISSEYSSLGPKAMIQKYKTLTTNLEGQKEELDEMEENEIERIEKLLKEEKEIELDADKVVDYLINLIAYLNDEEEQQEKNGQIVKKQDISVKTLLKNRFQKAGFTKAALKQRRYTNRGAESQKNLLNNSKHIRKNTVLKSNESVKRDDSEDDMSYTPIRSGFSNIDAQKNPKSVDFEQEKLTKENQRRPPPYHDKLEQNYRKLKIEDLEEDTAELIFKALDDVKEIKESVIIEKSMIEETMKDLKSNFAKEREVLDAKFESNKRYLQKYAENIQKDFEEELVRRNREKSNFSLKINDLEAKVDNLKNHFDHHDSDSENMAETVNLLVQTAMINHSMELQDETDREKLALMGYKEERPGLKTASSRQRSKPLESNGQYVNLDKQCMTCSGQSSVVMKAFKIACLAYKPTPVVFPQNGGSTHTRIDLINLKGRMLEKLETIAITKSMRKEGANPQTERNKLFNMYLKGVKAKNSQKDLTLNSLFHTRQPKVTIRTEAMSSSSAVRSGSQMDMANKLNMKYQAEDFIKKNVTMLTDKTLALSRNPFNEKGVKKIKKGVIGSNTMSLPKIQTARNLDRGSLKN</sequence>
<evidence type="ECO:0000313" key="3">
    <source>
        <dbReference type="EMBL" id="CAI2371779.1"/>
    </source>
</evidence>
<keyword evidence="1" id="KW-0175">Coiled coil</keyword>
<gene>
    <name evidence="3" type="ORF">ECRASSUSDP1_LOCUS13104</name>
</gene>
<feature type="compositionally biased region" description="Basic and acidic residues" evidence="2">
    <location>
        <begin position="80"/>
        <end position="91"/>
    </location>
</feature>
<evidence type="ECO:0000256" key="1">
    <source>
        <dbReference type="SAM" id="Coils"/>
    </source>
</evidence>
<dbReference type="Proteomes" id="UP001295684">
    <property type="component" value="Unassembled WGS sequence"/>
</dbReference>
<feature type="compositionally biased region" description="Basic and acidic residues" evidence="2">
    <location>
        <begin position="10"/>
        <end position="19"/>
    </location>
</feature>
<dbReference type="AlphaFoldDB" id="A0AAD1UTW5"/>